<dbReference type="EMBL" id="REGN01007875">
    <property type="protein sequence ID" value="RNA05052.1"/>
    <property type="molecule type" value="Genomic_DNA"/>
</dbReference>
<dbReference type="Proteomes" id="UP000276133">
    <property type="component" value="Unassembled WGS sequence"/>
</dbReference>
<gene>
    <name evidence="1" type="ORF">BpHYR1_028193</name>
</gene>
<keyword evidence="2" id="KW-1185">Reference proteome</keyword>
<accession>A0A3M7Q1G7</accession>
<comment type="caution">
    <text evidence="1">The sequence shown here is derived from an EMBL/GenBank/DDBJ whole genome shotgun (WGS) entry which is preliminary data.</text>
</comment>
<sequence>MAIFSLKNRLKFFRKLIKDSISLFSTDLFKNYRFLLDCLEFLMNVFNLPYCSFTTNYKILAITIKTLSKIESPNKLAAEK</sequence>
<proteinExistence type="predicted"/>
<dbReference type="AlphaFoldDB" id="A0A3M7Q1G7"/>
<protein>
    <submittedName>
        <fullName evidence="1">Uncharacterized protein</fullName>
    </submittedName>
</protein>
<reference evidence="1 2" key="1">
    <citation type="journal article" date="2018" name="Sci. Rep.">
        <title>Genomic signatures of local adaptation to the degree of environmental predictability in rotifers.</title>
        <authorList>
            <person name="Franch-Gras L."/>
            <person name="Hahn C."/>
            <person name="Garcia-Roger E.M."/>
            <person name="Carmona M.J."/>
            <person name="Serra M."/>
            <person name="Gomez A."/>
        </authorList>
    </citation>
    <scope>NUCLEOTIDE SEQUENCE [LARGE SCALE GENOMIC DNA]</scope>
    <source>
        <strain evidence="1">HYR1</strain>
    </source>
</reference>
<evidence type="ECO:0000313" key="2">
    <source>
        <dbReference type="Proteomes" id="UP000276133"/>
    </source>
</evidence>
<name>A0A3M7Q1G7_BRAPC</name>
<evidence type="ECO:0000313" key="1">
    <source>
        <dbReference type="EMBL" id="RNA05052.1"/>
    </source>
</evidence>
<organism evidence="1 2">
    <name type="scientific">Brachionus plicatilis</name>
    <name type="common">Marine rotifer</name>
    <name type="synonym">Brachionus muelleri</name>
    <dbReference type="NCBI Taxonomy" id="10195"/>
    <lineage>
        <taxon>Eukaryota</taxon>
        <taxon>Metazoa</taxon>
        <taxon>Spiralia</taxon>
        <taxon>Gnathifera</taxon>
        <taxon>Rotifera</taxon>
        <taxon>Eurotatoria</taxon>
        <taxon>Monogononta</taxon>
        <taxon>Pseudotrocha</taxon>
        <taxon>Ploima</taxon>
        <taxon>Brachionidae</taxon>
        <taxon>Brachionus</taxon>
    </lineage>
</organism>